<dbReference type="PROSITE" id="PS01173">
    <property type="entry name" value="LIPASE_GDXG_HIS"/>
    <property type="match status" value="1"/>
</dbReference>
<dbReference type="InterPro" id="IPR029058">
    <property type="entry name" value="AB_hydrolase_fold"/>
</dbReference>
<evidence type="ECO:0000313" key="5">
    <source>
        <dbReference type="EMBL" id="MFC5833465.1"/>
    </source>
</evidence>
<reference evidence="6" key="1">
    <citation type="journal article" date="2019" name="Int. J. Syst. Evol. Microbiol.">
        <title>The Global Catalogue of Microorganisms (GCM) 10K type strain sequencing project: providing services to taxonomists for standard genome sequencing and annotation.</title>
        <authorList>
            <consortium name="The Broad Institute Genomics Platform"/>
            <consortium name="The Broad Institute Genome Sequencing Center for Infectious Disease"/>
            <person name="Wu L."/>
            <person name="Ma J."/>
        </authorList>
    </citation>
    <scope>NUCLEOTIDE SEQUENCE [LARGE SCALE GENOMIC DNA]</scope>
    <source>
        <strain evidence="6">CCUG 53903</strain>
    </source>
</reference>
<dbReference type="InterPro" id="IPR013094">
    <property type="entry name" value="AB_hydrolase_3"/>
</dbReference>
<keyword evidence="6" id="KW-1185">Reference proteome</keyword>
<dbReference type="Gene3D" id="1.10.10.10">
    <property type="entry name" value="Winged helix-like DNA-binding domain superfamily/Winged helix DNA-binding domain"/>
    <property type="match status" value="1"/>
</dbReference>
<dbReference type="Pfam" id="PF07859">
    <property type="entry name" value="Abhydrolase_3"/>
    <property type="match status" value="1"/>
</dbReference>
<dbReference type="RefSeq" id="WP_379522891.1">
    <property type="nucleotide sequence ID" value="NZ_JBHSPA010000094.1"/>
</dbReference>
<dbReference type="PANTHER" id="PTHR48081:SF8">
    <property type="entry name" value="ALPHA_BETA HYDROLASE FOLD-3 DOMAIN-CONTAINING PROTEIN-RELATED"/>
    <property type="match status" value="1"/>
</dbReference>
<feature type="active site" evidence="3">
    <location>
        <position position="247"/>
    </location>
</feature>
<evidence type="ECO:0000256" key="1">
    <source>
        <dbReference type="ARBA" id="ARBA00010515"/>
    </source>
</evidence>
<protein>
    <submittedName>
        <fullName evidence="5">Alpha/beta hydrolase fold domain-containing protein</fullName>
    </submittedName>
</protein>
<comment type="caution">
    <text evidence="5">The sequence shown here is derived from an EMBL/GenBank/DDBJ whole genome shotgun (WGS) entry which is preliminary data.</text>
</comment>
<dbReference type="PROSITE" id="PS01174">
    <property type="entry name" value="LIPASE_GDXG_SER"/>
    <property type="match status" value="1"/>
</dbReference>
<dbReference type="EMBL" id="JBHSPA010000094">
    <property type="protein sequence ID" value="MFC5833465.1"/>
    <property type="molecule type" value="Genomic_DNA"/>
</dbReference>
<organism evidence="5 6">
    <name type="scientific">Nonomuraea insulae</name>
    <dbReference type="NCBI Taxonomy" id="1616787"/>
    <lineage>
        <taxon>Bacteria</taxon>
        <taxon>Bacillati</taxon>
        <taxon>Actinomycetota</taxon>
        <taxon>Actinomycetes</taxon>
        <taxon>Streptosporangiales</taxon>
        <taxon>Streptosporangiaceae</taxon>
        <taxon>Nonomuraea</taxon>
    </lineage>
</organism>
<dbReference type="SUPFAM" id="SSF53474">
    <property type="entry name" value="alpha/beta-Hydrolases"/>
    <property type="match status" value="1"/>
</dbReference>
<dbReference type="GO" id="GO:0016787">
    <property type="term" value="F:hydrolase activity"/>
    <property type="evidence" value="ECO:0007669"/>
    <property type="project" value="UniProtKB-KW"/>
</dbReference>
<feature type="domain" description="HTH lysR-type" evidence="4">
    <location>
        <begin position="19"/>
        <end position="76"/>
    </location>
</feature>
<gene>
    <name evidence="5" type="ORF">ACFPZ3_57285</name>
</gene>
<dbReference type="PRINTS" id="PR00039">
    <property type="entry name" value="HTHLYSR"/>
</dbReference>
<evidence type="ECO:0000259" key="4">
    <source>
        <dbReference type="PROSITE" id="PS50931"/>
    </source>
</evidence>
<proteinExistence type="inferred from homology"/>
<dbReference type="InterPro" id="IPR036390">
    <property type="entry name" value="WH_DNA-bd_sf"/>
</dbReference>
<dbReference type="InterPro" id="IPR002168">
    <property type="entry name" value="Lipase_GDXG_HIS_AS"/>
</dbReference>
<dbReference type="SUPFAM" id="SSF46785">
    <property type="entry name" value="Winged helix' DNA-binding domain"/>
    <property type="match status" value="1"/>
</dbReference>
<dbReference type="InterPro" id="IPR036388">
    <property type="entry name" value="WH-like_DNA-bd_sf"/>
</dbReference>
<dbReference type="InterPro" id="IPR000847">
    <property type="entry name" value="LysR_HTH_N"/>
</dbReference>
<dbReference type="InterPro" id="IPR050300">
    <property type="entry name" value="GDXG_lipolytic_enzyme"/>
</dbReference>
<name>A0ABW1D621_9ACTN</name>
<dbReference type="InterPro" id="IPR033140">
    <property type="entry name" value="Lipase_GDXG_put_SER_AS"/>
</dbReference>
<sequence length="408" mass="44000">MADQAHEASVLSFQTPDAVELRHLRGFIVVAEELNFGRAASRLYISQPALSRQIRMLERLLGCDLLRRSTHRVELTLAGEALLDRARQLLDDLDEAISVTRSVGGEHAGRIARLWEGSQIAAADADIQELRSGYEALQSPFEAPPEVDIRPVNAGGVACLWLTPRPKQPSPTVLFLHGGGYVAGSAYGYRPLAGRLAAAASSGILLPEYRLAPEHPFPAAVEDALSTFQWLLDSGTRPEEVTVAGDSSGAGLALSLLISLRERGLPMPGRAALMCPWVDLTGSHEPTPGPQEDPSQPVMPSVQLRRFTDAYLGGYAADDDPLLNPLTTDLTGLPPMLIQAGTGDPRTTDARRLAEHARGYGVDAQLELYPVAAHVFQLYWSFLPEAADAIDQLASFIAPHENSTARKA</sequence>
<accession>A0ABW1D621</accession>
<dbReference type="Pfam" id="PF00126">
    <property type="entry name" value="HTH_1"/>
    <property type="match status" value="1"/>
</dbReference>
<evidence type="ECO:0000313" key="6">
    <source>
        <dbReference type="Proteomes" id="UP001596058"/>
    </source>
</evidence>
<evidence type="ECO:0000256" key="3">
    <source>
        <dbReference type="PROSITE-ProRule" id="PRU10038"/>
    </source>
</evidence>
<evidence type="ECO:0000256" key="2">
    <source>
        <dbReference type="ARBA" id="ARBA00022801"/>
    </source>
</evidence>
<dbReference type="PANTHER" id="PTHR48081">
    <property type="entry name" value="AB HYDROLASE SUPERFAMILY PROTEIN C4A8.06C"/>
    <property type="match status" value="1"/>
</dbReference>
<comment type="similarity">
    <text evidence="1">Belongs to the 'GDXG' lipolytic enzyme family.</text>
</comment>
<dbReference type="Gene3D" id="3.40.50.1820">
    <property type="entry name" value="alpha/beta hydrolase"/>
    <property type="match status" value="1"/>
</dbReference>
<keyword evidence="2 5" id="KW-0378">Hydrolase</keyword>
<dbReference type="PROSITE" id="PS50931">
    <property type="entry name" value="HTH_LYSR"/>
    <property type="match status" value="1"/>
</dbReference>
<dbReference type="Proteomes" id="UP001596058">
    <property type="component" value="Unassembled WGS sequence"/>
</dbReference>